<organism evidence="2">
    <name type="scientific">Homo sapiens</name>
    <name type="common">Human</name>
    <dbReference type="NCBI Taxonomy" id="9606"/>
    <lineage>
        <taxon>Eukaryota</taxon>
        <taxon>Metazoa</taxon>
        <taxon>Chordata</taxon>
        <taxon>Craniata</taxon>
        <taxon>Vertebrata</taxon>
        <taxon>Euteleostomi</taxon>
        <taxon>Mammalia</taxon>
        <taxon>Eutheria</taxon>
        <taxon>Euarchontoglires</taxon>
        <taxon>Primates</taxon>
        <taxon>Haplorrhini</taxon>
        <taxon>Catarrhini</taxon>
        <taxon>Hominidae</taxon>
        <taxon>Homo</taxon>
    </lineage>
</organism>
<accession>L0R8I9</accession>
<dbReference type="AlphaFoldDB" id="L0R8I9"/>
<dbReference type="EMBL" id="HF548125">
    <property type="protein sequence ID" value="CCO13836.1"/>
    <property type="molecule type" value="Genomic_DNA"/>
</dbReference>
<evidence type="ECO:0000256" key="1">
    <source>
        <dbReference type="SAM" id="Phobius"/>
    </source>
</evidence>
<name>L0R8I9_HUMAN</name>
<dbReference type="OrthoDB" id="5620at2759"/>
<protein>
    <submittedName>
        <fullName evidence="2">Alternative protein TMEM14A</fullName>
    </submittedName>
</protein>
<gene>
    <name evidence="2" type="primary">TMEM14A</name>
</gene>
<reference evidence="2" key="1">
    <citation type="submission" date="2012-10" db="EMBL/GenBank/DDBJ databases">
        <title>Direct identification of alternative open reading frame translation products in human.</title>
        <authorList>
            <person name="Vanderperre B."/>
            <person name="Lucier J.-F."/>
            <person name="Motard J."/>
            <person name="Tremblay G."/>
            <person name="Vanderperre S."/>
            <person name="Wisztorski M."/>
            <person name="Salzet M."/>
            <person name="Boisvert F.-M."/>
            <person name="Roucou X."/>
        </authorList>
    </citation>
    <scope>NUCLEOTIDE SEQUENCE</scope>
</reference>
<keyword evidence="1" id="KW-0812">Transmembrane</keyword>
<feature type="transmembrane region" description="Helical" evidence="1">
    <location>
        <begin position="5"/>
        <end position="32"/>
    </location>
</feature>
<keyword evidence="1" id="KW-1133">Transmembrane helix</keyword>
<keyword evidence="1" id="KW-0472">Membrane</keyword>
<proteinExistence type="predicted"/>
<dbReference type="ChiTaRS" id="TMEM14A">
    <property type="organism name" value="human"/>
</dbReference>
<evidence type="ECO:0000313" key="2">
    <source>
        <dbReference type="EMBL" id="CCO13836.1"/>
    </source>
</evidence>
<sequence>MIMYLFVICVIFEIIRNYAFSILIVLLPVLFFSLKNFILSTLLCPN</sequence>